<dbReference type="AlphaFoldDB" id="A0A1Z4LXB8"/>
<organism evidence="1 2">
    <name type="scientific">Calothrix parasitica NIES-267</name>
    <dbReference type="NCBI Taxonomy" id="1973488"/>
    <lineage>
        <taxon>Bacteria</taxon>
        <taxon>Bacillati</taxon>
        <taxon>Cyanobacteriota</taxon>
        <taxon>Cyanophyceae</taxon>
        <taxon>Nostocales</taxon>
        <taxon>Calotrichaceae</taxon>
        <taxon>Calothrix</taxon>
    </lineage>
</organism>
<evidence type="ECO:0000313" key="1">
    <source>
        <dbReference type="EMBL" id="BAY85906.1"/>
    </source>
</evidence>
<sequence>MKIKSVITLNLNHVLLFNIEMLGYDVNQNYLLIIKYFCGSNPTYILHILNNKKIKKDGALRHD</sequence>
<dbReference type="Proteomes" id="UP000218418">
    <property type="component" value="Chromosome"/>
</dbReference>
<proteinExistence type="predicted"/>
<reference evidence="1 2" key="1">
    <citation type="submission" date="2017-06" db="EMBL/GenBank/DDBJ databases">
        <title>Genome sequencing of cyanobaciteial culture collection at National Institute for Environmental Studies (NIES).</title>
        <authorList>
            <person name="Hirose Y."/>
            <person name="Shimura Y."/>
            <person name="Fujisawa T."/>
            <person name="Nakamura Y."/>
            <person name="Kawachi M."/>
        </authorList>
    </citation>
    <scope>NUCLEOTIDE SEQUENCE [LARGE SCALE GENOMIC DNA]</scope>
    <source>
        <strain evidence="1 2">NIES-267</strain>
    </source>
</reference>
<keyword evidence="2" id="KW-1185">Reference proteome</keyword>
<evidence type="ECO:0000313" key="2">
    <source>
        <dbReference type="Proteomes" id="UP000218418"/>
    </source>
</evidence>
<protein>
    <submittedName>
        <fullName evidence="1">Uncharacterized protein</fullName>
    </submittedName>
</protein>
<dbReference type="EMBL" id="AP018227">
    <property type="protein sequence ID" value="BAY85906.1"/>
    <property type="molecule type" value="Genomic_DNA"/>
</dbReference>
<gene>
    <name evidence="1" type="ORF">NIES267_54120</name>
</gene>
<accession>A0A1Z4LXB8</accession>
<name>A0A1Z4LXB8_9CYAN</name>